<dbReference type="Gene3D" id="3.20.70.20">
    <property type="match status" value="1"/>
</dbReference>
<dbReference type="NCBIfam" id="TIGR02487">
    <property type="entry name" value="NrdD"/>
    <property type="match status" value="1"/>
</dbReference>
<keyword evidence="2 3" id="KW-0067">ATP-binding</keyword>
<evidence type="ECO:0000256" key="1">
    <source>
        <dbReference type="ARBA" id="ARBA00022741"/>
    </source>
</evidence>
<evidence type="ECO:0000256" key="2">
    <source>
        <dbReference type="ARBA" id="ARBA00022840"/>
    </source>
</evidence>
<dbReference type="NCBIfam" id="NF006126">
    <property type="entry name" value="PRK08270.1"/>
    <property type="match status" value="1"/>
</dbReference>
<dbReference type="PROSITE" id="PS51161">
    <property type="entry name" value="ATP_CONE"/>
    <property type="match status" value="1"/>
</dbReference>
<dbReference type="InterPro" id="IPR012833">
    <property type="entry name" value="NrdD"/>
</dbReference>
<proteinExistence type="predicted"/>
<accession>A0ABN0NXC4</accession>
<dbReference type="PANTHER" id="PTHR21075">
    <property type="entry name" value="ANAEROBIC RIBONUCLEOSIDE-TRIPHOSPHATE REDUCTASE"/>
    <property type="match status" value="1"/>
</dbReference>
<dbReference type="Proteomes" id="UP000016649">
    <property type="component" value="Unassembled WGS sequence"/>
</dbReference>
<evidence type="ECO:0000313" key="6">
    <source>
        <dbReference type="EMBL" id="ERJ91967.1"/>
    </source>
</evidence>
<dbReference type="CDD" id="cd01675">
    <property type="entry name" value="RNR_III"/>
    <property type="match status" value="1"/>
</dbReference>
<comment type="caution">
    <text evidence="6">The sequence shown here is derived from an EMBL/GenBank/DDBJ whole genome shotgun (WGS) entry which is preliminary data.</text>
</comment>
<dbReference type="EMBL" id="AWVH01000039">
    <property type="protein sequence ID" value="ERJ91967.1"/>
    <property type="molecule type" value="Genomic_DNA"/>
</dbReference>
<protein>
    <submittedName>
        <fullName evidence="6">Anaerobic ribonucleoside-triphosphate reductase</fullName>
    </submittedName>
</protein>
<keyword evidence="4" id="KW-0175">Coiled coil</keyword>
<gene>
    <name evidence="6" type="ORF">HMPREF9193_01625</name>
</gene>
<dbReference type="PANTHER" id="PTHR21075:SF0">
    <property type="entry name" value="ANAEROBIC RIBONUCLEOSIDE-TRIPHOSPHATE REDUCTASE"/>
    <property type="match status" value="1"/>
</dbReference>
<evidence type="ECO:0000259" key="5">
    <source>
        <dbReference type="PROSITE" id="PS51161"/>
    </source>
</evidence>
<dbReference type="InterPro" id="IPR005144">
    <property type="entry name" value="ATP-cone_dom"/>
</dbReference>
<evidence type="ECO:0000313" key="7">
    <source>
        <dbReference type="Proteomes" id="UP000016649"/>
    </source>
</evidence>
<evidence type="ECO:0000256" key="3">
    <source>
        <dbReference type="PROSITE-ProRule" id="PRU00492"/>
    </source>
</evidence>
<sequence length="720" mass="81281">MNGQDGSVKQTVFPEWKSFLGTQKEEKTAMFIKHVVKRSGEIGDYDRSKISTAIGKAVESVEKRANPDKAEQLTDKVEEKLRALMAGRHEHSIPAIEEIQDIVETVLIEQNEVQIAKAYILYRAKHEAIRDAKSLMLDINATMDGYLEQSDWRVNENANVNFSLGGLILHNSGTITANYWLKNIYSQEVAQAHRTAAFHIHDLSMFSGYCAGWSIRQLVAEGLGGVPDKITSTPAKHLSTLIQQIVNFLGIMQNEWAGAQAFSSFDTYLAPFVKKDNMSEKEVRQCIQSFIYGVNTPSRWGSQAPFTNITLDWTVPEDMRAKKAVVGGQETDFTYGDCQKEMDIINKVFIELMIAGDAAGRGFQYPIPTYNITKDFDWDGENARLLFEMTAQYGTPYFQNFVNSDLNPGDVRSMCCRLQLDKRELRKRGGGLFGSDEFTGSLGVVTINLPQIGYLAHTKEQFFARLNYLMDLAKESLCAKRKVIQHLLDGGLFPYTKRYLSTLNNHFNTIGLCGMNECCLNFLGVDIVNPKGKAFAEEILLHMRQRLADYQEKTGELFNLEATPAESTSYRLASHDKAQYPDIITSGEKAPYYTNSSQLPVDYTNDIFEAMDHQESLQTKYTGGTVFHTFMGEAIKDWRSCRDLVRTVTKNYRIPYITVSPIYSVCKNHGYLNGEIFECPKCKAEKENELRLKLQELEKEKQAALELQNGAEKAEAAASF</sequence>
<reference evidence="6 7" key="1">
    <citation type="submission" date="2013-08" db="EMBL/GenBank/DDBJ databases">
        <authorList>
            <person name="Weinstock G."/>
            <person name="Sodergren E."/>
            <person name="Wylie T."/>
            <person name="Fulton L."/>
            <person name="Fulton R."/>
            <person name="Fronick C."/>
            <person name="O'Laughlin M."/>
            <person name="Godfrey J."/>
            <person name="Miner T."/>
            <person name="Herter B."/>
            <person name="Appelbaum E."/>
            <person name="Cordes M."/>
            <person name="Lek S."/>
            <person name="Wollam A."/>
            <person name="Pepin K.H."/>
            <person name="Palsikar V.B."/>
            <person name="Mitreva M."/>
            <person name="Wilson R.K."/>
        </authorList>
    </citation>
    <scope>NUCLEOTIDE SEQUENCE [LARGE SCALE GENOMIC DNA]</scope>
    <source>
        <strain evidence="6 7">ATCC 700332</strain>
    </source>
</reference>
<evidence type="ECO:0000256" key="4">
    <source>
        <dbReference type="SAM" id="Coils"/>
    </source>
</evidence>
<name>A0ABN0NXC4_TRELE</name>
<dbReference type="Pfam" id="PF13597">
    <property type="entry name" value="NRDD"/>
    <property type="match status" value="1"/>
</dbReference>
<organism evidence="6 7">
    <name type="scientific">Treponema lecithinolyticum ATCC 700332</name>
    <dbReference type="NCBI Taxonomy" id="1321815"/>
    <lineage>
        <taxon>Bacteria</taxon>
        <taxon>Pseudomonadati</taxon>
        <taxon>Spirochaetota</taxon>
        <taxon>Spirochaetia</taxon>
        <taxon>Spirochaetales</taxon>
        <taxon>Treponemataceae</taxon>
        <taxon>Treponema</taxon>
    </lineage>
</organism>
<keyword evidence="7" id="KW-1185">Reference proteome</keyword>
<keyword evidence="1 3" id="KW-0547">Nucleotide-binding</keyword>
<dbReference type="SUPFAM" id="SSF51998">
    <property type="entry name" value="PFL-like glycyl radical enzymes"/>
    <property type="match status" value="1"/>
</dbReference>
<dbReference type="Pfam" id="PF03477">
    <property type="entry name" value="ATP-cone"/>
    <property type="match status" value="1"/>
</dbReference>
<dbReference type="RefSeq" id="WP_021687826.1">
    <property type="nucleotide sequence ID" value="NZ_KI260569.1"/>
</dbReference>
<feature type="domain" description="ATP-cone" evidence="5">
    <location>
        <begin position="33"/>
        <end position="130"/>
    </location>
</feature>
<feature type="coiled-coil region" evidence="4">
    <location>
        <begin position="683"/>
        <end position="717"/>
    </location>
</feature>